<dbReference type="Proteomes" id="UP000827549">
    <property type="component" value="Chromosome 7"/>
</dbReference>
<keyword evidence="1" id="KW-0812">Transmembrane</keyword>
<evidence type="ECO:0000313" key="2">
    <source>
        <dbReference type="EMBL" id="WOO86166.1"/>
    </source>
</evidence>
<gene>
    <name evidence="2" type="ORF">LOC62_07G009654</name>
</gene>
<evidence type="ECO:0000313" key="3">
    <source>
        <dbReference type="Proteomes" id="UP000827549"/>
    </source>
</evidence>
<accession>A0AAF0YK50</accession>
<dbReference type="GeneID" id="87812815"/>
<dbReference type="EMBL" id="CP086720">
    <property type="protein sequence ID" value="WOO86166.1"/>
    <property type="molecule type" value="Genomic_DNA"/>
</dbReference>
<keyword evidence="1" id="KW-1133">Transmembrane helix</keyword>
<keyword evidence="1" id="KW-0472">Membrane</keyword>
<organism evidence="2 3">
    <name type="scientific">Vanrija pseudolonga</name>
    <dbReference type="NCBI Taxonomy" id="143232"/>
    <lineage>
        <taxon>Eukaryota</taxon>
        <taxon>Fungi</taxon>
        <taxon>Dikarya</taxon>
        <taxon>Basidiomycota</taxon>
        <taxon>Agaricomycotina</taxon>
        <taxon>Tremellomycetes</taxon>
        <taxon>Trichosporonales</taxon>
        <taxon>Trichosporonaceae</taxon>
        <taxon>Vanrija</taxon>
    </lineage>
</organism>
<feature type="transmembrane region" description="Helical" evidence="1">
    <location>
        <begin position="30"/>
        <end position="51"/>
    </location>
</feature>
<protein>
    <submittedName>
        <fullName evidence="2">Uncharacterized protein</fullName>
    </submittedName>
</protein>
<keyword evidence="3" id="KW-1185">Reference proteome</keyword>
<proteinExistence type="predicted"/>
<dbReference type="RefSeq" id="XP_062632192.1">
    <property type="nucleotide sequence ID" value="XM_062776208.1"/>
</dbReference>
<sequence>MPDLSPAAARAIGRTAALLPPPASTPTGHIAAFVLRAALTALIAWIGVGFLRSGGVAPRVHYLNAAGAE</sequence>
<reference evidence="2" key="1">
    <citation type="submission" date="2023-10" db="EMBL/GenBank/DDBJ databases">
        <authorList>
            <person name="Noh H."/>
        </authorList>
    </citation>
    <scope>NUCLEOTIDE SEQUENCE</scope>
    <source>
        <strain evidence="2">DUCC4014</strain>
    </source>
</reference>
<name>A0AAF0YK50_9TREE</name>
<dbReference type="AlphaFoldDB" id="A0AAF0YK50"/>
<evidence type="ECO:0000256" key="1">
    <source>
        <dbReference type="SAM" id="Phobius"/>
    </source>
</evidence>